<name>A0A326TVE3_THEHA</name>
<evidence type="ECO:0000313" key="2">
    <source>
        <dbReference type="EMBL" id="PZW20765.1"/>
    </source>
</evidence>
<comment type="caution">
    <text evidence="2">The sequence shown here is derived from an EMBL/GenBank/DDBJ whole genome shotgun (WGS) entry which is preliminary data.</text>
</comment>
<dbReference type="Proteomes" id="UP000248806">
    <property type="component" value="Unassembled WGS sequence"/>
</dbReference>
<dbReference type="AlphaFoldDB" id="A0A326TVE3"/>
<evidence type="ECO:0000256" key="1">
    <source>
        <dbReference type="SAM" id="MobiDB-lite"/>
    </source>
</evidence>
<evidence type="ECO:0000313" key="3">
    <source>
        <dbReference type="Proteomes" id="UP000248806"/>
    </source>
</evidence>
<sequence length="156" mass="17413">MIDFCVCLGSGSPVRFSCARLPAFLAIDIVWQWLNSYGQLLNGRLAVDSRCIKGGMSQEAGKPPQYRRDVLPDSCVRRYAAIYAHSFVLGLTRVPQHRSSVASPKLSGYLFSGFAAMELKDNRMDDLERLVPPLSLLDHSSTEDPDTRLKSDVLRH</sequence>
<accession>A0A326TVE3</accession>
<feature type="region of interest" description="Disordered" evidence="1">
    <location>
        <begin position="136"/>
        <end position="156"/>
    </location>
</feature>
<gene>
    <name evidence="2" type="ORF">EI42_05840</name>
</gene>
<organism evidence="2 3">
    <name type="scientific">Thermosporothrix hazakensis</name>
    <dbReference type="NCBI Taxonomy" id="644383"/>
    <lineage>
        <taxon>Bacteria</taxon>
        <taxon>Bacillati</taxon>
        <taxon>Chloroflexota</taxon>
        <taxon>Ktedonobacteria</taxon>
        <taxon>Ktedonobacterales</taxon>
        <taxon>Thermosporotrichaceae</taxon>
        <taxon>Thermosporothrix</taxon>
    </lineage>
</organism>
<reference evidence="2 3" key="1">
    <citation type="submission" date="2018-06" db="EMBL/GenBank/DDBJ databases">
        <title>Genomic Encyclopedia of Archaeal and Bacterial Type Strains, Phase II (KMG-II): from individual species to whole genera.</title>
        <authorList>
            <person name="Goeker M."/>
        </authorList>
    </citation>
    <scope>NUCLEOTIDE SEQUENCE [LARGE SCALE GENOMIC DNA]</scope>
    <source>
        <strain evidence="2 3">ATCC BAA-1881</strain>
    </source>
</reference>
<keyword evidence="3" id="KW-1185">Reference proteome</keyword>
<proteinExistence type="predicted"/>
<protein>
    <submittedName>
        <fullName evidence="2">Uncharacterized protein</fullName>
    </submittedName>
</protein>
<feature type="compositionally biased region" description="Basic and acidic residues" evidence="1">
    <location>
        <begin position="140"/>
        <end position="156"/>
    </location>
</feature>
<dbReference type="EMBL" id="QKUF01000040">
    <property type="protein sequence ID" value="PZW20765.1"/>
    <property type="molecule type" value="Genomic_DNA"/>
</dbReference>